<dbReference type="Proteomes" id="UP000662857">
    <property type="component" value="Chromosome"/>
</dbReference>
<dbReference type="PANTHER" id="PTHR43611:SF3">
    <property type="entry name" value="FLAVIN MONONUCLEOTIDE HYDROLASE 1, CHLOROPLATIC"/>
    <property type="match status" value="1"/>
</dbReference>
<accession>A0A895YC74</accession>
<dbReference type="PANTHER" id="PTHR43611">
    <property type="entry name" value="ALPHA-D-GLUCOSE 1-PHOSPHATE PHOSPHATASE"/>
    <property type="match status" value="1"/>
</dbReference>
<dbReference type="EMBL" id="CP070499">
    <property type="protein sequence ID" value="QSB13043.1"/>
    <property type="molecule type" value="Genomic_DNA"/>
</dbReference>
<reference evidence="1" key="1">
    <citation type="submission" date="2021-02" db="EMBL/GenBank/DDBJ databases">
        <title>Natrosporangium hydrolyticum gen. nov., sp. nov, a haloalkaliphilic actinobacterium from a soda solonchak soil.</title>
        <authorList>
            <person name="Sorokin D.Y."/>
            <person name="Khijniak T.V."/>
            <person name="Zakharycheva A.P."/>
            <person name="Boueva O.V."/>
            <person name="Ariskina E.V."/>
            <person name="Hahnke R.L."/>
            <person name="Bunk B."/>
            <person name="Sproer C."/>
            <person name="Schumann P."/>
            <person name="Evtushenko L.I."/>
            <person name="Kublanov I.V."/>
        </authorList>
    </citation>
    <scope>NUCLEOTIDE SEQUENCE</scope>
    <source>
        <strain evidence="1">DSM 106523</strain>
    </source>
</reference>
<dbReference type="InterPro" id="IPR006439">
    <property type="entry name" value="HAD-SF_hydro_IA"/>
</dbReference>
<dbReference type="Pfam" id="PF00702">
    <property type="entry name" value="Hydrolase"/>
    <property type="match status" value="1"/>
</dbReference>
<dbReference type="InterPro" id="IPR036412">
    <property type="entry name" value="HAD-like_sf"/>
</dbReference>
<keyword evidence="1" id="KW-0378">Hydrolase</keyword>
<dbReference type="SUPFAM" id="SSF56784">
    <property type="entry name" value="HAD-like"/>
    <property type="match status" value="1"/>
</dbReference>
<proteinExistence type="predicted"/>
<dbReference type="RefSeq" id="WP_239675104.1">
    <property type="nucleotide sequence ID" value="NZ_CP070499.1"/>
</dbReference>
<dbReference type="AlphaFoldDB" id="A0A895YC74"/>
<gene>
    <name evidence="1" type="ORF">JQS43_15450</name>
</gene>
<dbReference type="SFLD" id="SFLDS00003">
    <property type="entry name" value="Haloacid_Dehalogenase"/>
    <property type="match status" value="1"/>
</dbReference>
<evidence type="ECO:0000313" key="1">
    <source>
        <dbReference type="EMBL" id="QSB13043.1"/>
    </source>
</evidence>
<dbReference type="Gene3D" id="3.40.50.1000">
    <property type="entry name" value="HAD superfamily/HAD-like"/>
    <property type="match status" value="1"/>
</dbReference>
<name>A0A895YC74_9ACTN</name>
<keyword evidence="2" id="KW-1185">Reference proteome</keyword>
<evidence type="ECO:0000313" key="2">
    <source>
        <dbReference type="Proteomes" id="UP000662857"/>
    </source>
</evidence>
<dbReference type="KEGG" id="nhy:JQS43_15450"/>
<protein>
    <submittedName>
        <fullName evidence="1">HAD-IA family hydrolase</fullName>
    </submittedName>
</protein>
<organism evidence="1 2">
    <name type="scientific">Natronosporangium hydrolyticum</name>
    <dbReference type="NCBI Taxonomy" id="2811111"/>
    <lineage>
        <taxon>Bacteria</taxon>
        <taxon>Bacillati</taxon>
        <taxon>Actinomycetota</taxon>
        <taxon>Actinomycetes</taxon>
        <taxon>Micromonosporales</taxon>
        <taxon>Micromonosporaceae</taxon>
        <taxon>Natronosporangium</taxon>
    </lineage>
</organism>
<dbReference type="SFLD" id="SFLDG01129">
    <property type="entry name" value="C1.5:_HAD__Beta-PGM__Phosphata"/>
    <property type="match status" value="1"/>
</dbReference>
<dbReference type="PRINTS" id="PR00413">
    <property type="entry name" value="HADHALOGNASE"/>
</dbReference>
<dbReference type="NCBIfam" id="TIGR01509">
    <property type="entry name" value="HAD-SF-IA-v3"/>
    <property type="match status" value="1"/>
</dbReference>
<sequence>MADGNPLPISTVLFDADGVLQRAGPLHAHFQERYGWPREKLDAFFHHLFHERLYLDQVLLGVGDPRTVLAAALADWGWLAEPERFLADWYEVGIVPDPAALTLVDTLREAGIRCVLASNQDIARAEFMDDQLGYRVRFDQRFYSATVGHAKPDHAYFEAVLGALAEPAGQVLFIDDKAENVNAARQCGLRAEVLHPGGRLADLLAGHRLPVVRPAGRPVGASATS</sequence>
<dbReference type="InterPro" id="IPR023214">
    <property type="entry name" value="HAD_sf"/>
</dbReference>
<dbReference type="GO" id="GO:0016787">
    <property type="term" value="F:hydrolase activity"/>
    <property type="evidence" value="ECO:0007669"/>
    <property type="project" value="UniProtKB-KW"/>
</dbReference>